<sequence length="53" mass="6487">NFIYSPEAIWFFYPLIGWGIGISMHYLFGVRWVEKELEEREAKAEYRAREMKK</sequence>
<reference evidence="3" key="1">
    <citation type="journal article" date="2020" name="mSystems">
        <title>Genome- and Community-Level Interaction Insights into Carbon Utilization and Element Cycling Functions of Hydrothermarchaeota in Hydrothermal Sediment.</title>
        <authorList>
            <person name="Zhou Z."/>
            <person name="Liu Y."/>
            <person name="Xu W."/>
            <person name="Pan J."/>
            <person name="Luo Z.H."/>
            <person name="Li M."/>
        </authorList>
    </citation>
    <scope>NUCLEOTIDE SEQUENCE [LARGE SCALE GENOMIC DNA]</scope>
    <source>
        <strain evidence="3">HyVt-185</strain>
    </source>
</reference>
<protein>
    <submittedName>
        <fullName evidence="3">2TM domain-containing protein</fullName>
    </submittedName>
</protein>
<gene>
    <name evidence="3" type="ORF">ENG09_04435</name>
</gene>
<dbReference type="EMBL" id="DQZR01000191">
    <property type="protein sequence ID" value="HDM36482.1"/>
    <property type="molecule type" value="Genomic_DNA"/>
</dbReference>
<dbReference type="InterPro" id="IPR025698">
    <property type="entry name" value="2TM_dom"/>
</dbReference>
<proteinExistence type="predicted"/>
<keyword evidence="1" id="KW-1133">Transmembrane helix</keyword>
<evidence type="ECO:0000313" key="3">
    <source>
        <dbReference type="EMBL" id="HDM36482.1"/>
    </source>
</evidence>
<comment type="caution">
    <text evidence="3">The sequence shown here is derived from an EMBL/GenBank/DDBJ whole genome shotgun (WGS) entry which is preliminary data.</text>
</comment>
<evidence type="ECO:0000259" key="2">
    <source>
        <dbReference type="Pfam" id="PF13239"/>
    </source>
</evidence>
<dbReference type="AlphaFoldDB" id="A0A7C1BAI5"/>
<feature type="domain" description="2TM" evidence="2">
    <location>
        <begin position="2"/>
        <end position="43"/>
    </location>
</feature>
<dbReference type="Pfam" id="PF13239">
    <property type="entry name" value="2TM"/>
    <property type="match status" value="1"/>
</dbReference>
<organism evidence="3">
    <name type="scientific">Candidatus Syntropharchaeum butanivorans</name>
    <dbReference type="NCBI Taxonomy" id="1839936"/>
    <lineage>
        <taxon>Archaea</taxon>
        <taxon>Methanobacteriati</taxon>
        <taxon>Methanobacteriota</taxon>
        <taxon>Stenosarchaea group</taxon>
        <taxon>Methanomicrobia</taxon>
        <taxon>Methanosarcinales</taxon>
        <taxon>ANME-2 cluster</taxon>
        <taxon>Candidatus Syntropharchaeum</taxon>
    </lineage>
</organism>
<name>A0A7C1BAI5_9EURY</name>
<accession>A0A7C1BAI5</accession>
<keyword evidence="1" id="KW-0472">Membrane</keyword>
<feature type="transmembrane region" description="Helical" evidence="1">
    <location>
        <begin position="12"/>
        <end position="33"/>
    </location>
</feature>
<keyword evidence="1" id="KW-0812">Transmembrane</keyword>
<dbReference type="Proteomes" id="UP000885863">
    <property type="component" value="Unassembled WGS sequence"/>
</dbReference>
<feature type="non-terminal residue" evidence="3">
    <location>
        <position position="1"/>
    </location>
</feature>
<evidence type="ECO:0000256" key="1">
    <source>
        <dbReference type="SAM" id="Phobius"/>
    </source>
</evidence>